<dbReference type="InterPro" id="IPR006938">
    <property type="entry name" value="DUF624"/>
</dbReference>
<proteinExistence type="predicted"/>
<evidence type="ECO:0008006" key="4">
    <source>
        <dbReference type="Google" id="ProtNLM"/>
    </source>
</evidence>
<gene>
    <name evidence="2" type="ORF">SAMN02745111_01887</name>
</gene>
<evidence type="ECO:0000256" key="1">
    <source>
        <dbReference type="SAM" id="Phobius"/>
    </source>
</evidence>
<keyword evidence="1" id="KW-1133">Transmembrane helix</keyword>
<feature type="transmembrane region" description="Helical" evidence="1">
    <location>
        <begin position="175"/>
        <end position="195"/>
    </location>
</feature>
<dbReference type="OrthoDB" id="9814991at2"/>
<feature type="transmembrane region" description="Helical" evidence="1">
    <location>
        <begin position="102"/>
        <end position="126"/>
    </location>
</feature>
<dbReference type="Pfam" id="PF04854">
    <property type="entry name" value="DUF624"/>
    <property type="match status" value="1"/>
</dbReference>
<name>A0A1T4VXK6_9FIRM</name>
<dbReference type="AlphaFoldDB" id="A0A1T4VXK6"/>
<feature type="transmembrane region" description="Helical" evidence="1">
    <location>
        <begin position="147"/>
        <end position="169"/>
    </location>
</feature>
<sequence>MLRYDGPVMMAINKITDYVWMTVLCLICSLPIFTIGASVTAKYYVAMKYTRGEDTPVTKAFFKAFKQNFKQCTFINIIAIIVGVILYFDWALTLSIKGEFTFLIELLLVVVTLIYFMSLINIFLLISRFEIKTKEAVSSGLAMSVRYFGQLMLIVFIMLFPFILIVAWNNFGIKWGWLIWLFSNIALTCYVAYFYDKEFTKIEEKNGYYRERINEDKYDSEA</sequence>
<evidence type="ECO:0000313" key="2">
    <source>
        <dbReference type="EMBL" id="SKA69565.1"/>
    </source>
</evidence>
<evidence type="ECO:0000313" key="3">
    <source>
        <dbReference type="Proteomes" id="UP000190814"/>
    </source>
</evidence>
<dbReference type="RefSeq" id="WP_078766731.1">
    <property type="nucleotide sequence ID" value="NZ_FUXZ01000011.1"/>
</dbReference>
<dbReference type="EMBL" id="FUXZ01000011">
    <property type="protein sequence ID" value="SKA69565.1"/>
    <property type="molecule type" value="Genomic_DNA"/>
</dbReference>
<accession>A0A1T4VXK6</accession>
<dbReference type="STRING" id="39495.SAMN02745111_01887"/>
<protein>
    <recommendedName>
        <fullName evidence="4">DUF624 domain-containing protein</fullName>
    </recommendedName>
</protein>
<feature type="transmembrane region" description="Helical" evidence="1">
    <location>
        <begin position="73"/>
        <end position="96"/>
    </location>
</feature>
<reference evidence="2 3" key="1">
    <citation type="submission" date="2017-02" db="EMBL/GenBank/DDBJ databases">
        <authorList>
            <person name="Peterson S.W."/>
        </authorList>
    </citation>
    <scope>NUCLEOTIDE SEQUENCE [LARGE SCALE GENOMIC DNA]</scope>
    <source>
        <strain evidence="2 3">ATCC 35992</strain>
    </source>
</reference>
<keyword evidence="1" id="KW-0812">Transmembrane</keyword>
<feature type="transmembrane region" description="Helical" evidence="1">
    <location>
        <begin position="20"/>
        <end position="41"/>
    </location>
</feature>
<keyword evidence="3" id="KW-1185">Reference proteome</keyword>
<dbReference type="Proteomes" id="UP000190814">
    <property type="component" value="Unassembled WGS sequence"/>
</dbReference>
<keyword evidence="1" id="KW-0472">Membrane</keyword>
<organism evidence="2 3">
    <name type="scientific">Eubacterium uniforme</name>
    <dbReference type="NCBI Taxonomy" id="39495"/>
    <lineage>
        <taxon>Bacteria</taxon>
        <taxon>Bacillati</taxon>
        <taxon>Bacillota</taxon>
        <taxon>Clostridia</taxon>
        <taxon>Eubacteriales</taxon>
        <taxon>Eubacteriaceae</taxon>
        <taxon>Eubacterium</taxon>
    </lineage>
</organism>